<comment type="caution">
    <text evidence="6">The sequence shown here is derived from an EMBL/GenBank/DDBJ whole genome shotgun (WGS) entry which is preliminary data.</text>
</comment>
<dbReference type="AlphaFoldDB" id="A0A9P7YCP2"/>
<dbReference type="PANTHER" id="PTHR31465:SF1">
    <property type="entry name" value="PROTEIN RTA1-RELATED"/>
    <property type="match status" value="1"/>
</dbReference>
<evidence type="ECO:0000256" key="2">
    <source>
        <dbReference type="ARBA" id="ARBA00022692"/>
    </source>
</evidence>
<name>A0A9P7YCP2_9HELO</name>
<evidence type="ECO:0000256" key="5">
    <source>
        <dbReference type="SAM" id="Phobius"/>
    </source>
</evidence>
<gene>
    <name evidence="6" type="ORF">BJ875DRAFT_117946</name>
</gene>
<accession>A0A9P7YCP2</accession>
<evidence type="ECO:0000313" key="7">
    <source>
        <dbReference type="Proteomes" id="UP000824998"/>
    </source>
</evidence>
<feature type="transmembrane region" description="Helical" evidence="5">
    <location>
        <begin position="229"/>
        <end position="247"/>
    </location>
</feature>
<keyword evidence="4 5" id="KW-0472">Membrane</keyword>
<keyword evidence="2 5" id="KW-0812">Transmembrane</keyword>
<dbReference type="InterPro" id="IPR007568">
    <property type="entry name" value="RTA1"/>
</dbReference>
<feature type="transmembrane region" description="Helical" evidence="5">
    <location>
        <begin position="115"/>
        <end position="138"/>
    </location>
</feature>
<evidence type="ECO:0000313" key="6">
    <source>
        <dbReference type="EMBL" id="KAG9231458.1"/>
    </source>
</evidence>
<sequence>MAEEKFSIWAYSPSIPAAAIFAVLFAGTTGFHGFQAFKKRSLFFIPFIIGGIFEAVGYVGRIIAHNNQTSIGIYIMQTLLLLVAPALYAASVYMTLGRIMLHTRGEHLSPIKRTLLTKIFVIGDVFSFLVQSGGGGLMAQEKSQNLGKNIVLIGLVLQILFFGLFIVTSLLFHVRLQKNPTAQSVDAPWKKYMFSLYFASILILIRSLFRVAEFQGGHDGPLMKKEVYLYIFDSVLMLGVSVVFNVVHPGNLIGSRKVMQDSMPLA</sequence>
<evidence type="ECO:0000256" key="1">
    <source>
        <dbReference type="ARBA" id="ARBA00004141"/>
    </source>
</evidence>
<dbReference type="EMBL" id="MU251601">
    <property type="protein sequence ID" value="KAG9231458.1"/>
    <property type="molecule type" value="Genomic_DNA"/>
</dbReference>
<evidence type="ECO:0000256" key="3">
    <source>
        <dbReference type="ARBA" id="ARBA00022989"/>
    </source>
</evidence>
<dbReference type="GO" id="GO:0016020">
    <property type="term" value="C:membrane"/>
    <property type="evidence" value="ECO:0007669"/>
    <property type="project" value="UniProtKB-SubCell"/>
</dbReference>
<dbReference type="Proteomes" id="UP000824998">
    <property type="component" value="Unassembled WGS sequence"/>
</dbReference>
<feature type="transmembrane region" description="Helical" evidence="5">
    <location>
        <begin position="192"/>
        <end position="209"/>
    </location>
</feature>
<protein>
    <submittedName>
        <fullName evidence="6">RTA-like protein</fullName>
    </submittedName>
</protein>
<feature type="transmembrane region" description="Helical" evidence="5">
    <location>
        <begin position="15"/>
        <end position="34"/>
    </location>
</feature>
<reference evidence="6" key="1">
    <citation type="journal article" date="2021" name="IMA Fungus">
        <title>Genomic characterization of three marine fungi, including Emericellopsis atlantica sp. nov. with signatures of a generalist lifestyle and marine biomass degradation.</title>
        <authorList>
            <person name="Hagestad O.C."/>
            <person name="Hou L."/>
            <person name="Andersen J.H."/>
            <person name="Hansen E.H."/>
            <person name="Altermark B."/>
            <person name="Li C."/>
            <person name="Kuhnert E."/>
            <person name="Cox R.J."/>
            <person name="Crous P.W."/>
            <person name="Spatafora J.W."/>
            <person name="Lail K."/>
            <person name="Amirebrahimi M."/>
            <person name="Lipzen A."/>
            <person name="Pangilinan J."/>
            <person name="Andreopoulos W."/>
            <person name="Hayes R.D."/>
            <person name="Ng V."/>
            <person name="Grigoriev I.V."/>
            <person name="Jackson S.A."/>
            <person name="Sutton T.D.S."/>
            <person name="Dobson A.D.W."/>
            <person name="Rama T."/>
        </authorList>
    </citation>
    <scope>NUCLEOTIDE SEQUENCE</scope>
    <source>
        <strain evidence="6">TRa018bII</strain>
    </source>
</reference>
<feature type="transmembrane region" description="Helical" evidence="5">
    <location>
        <begin position="71"/>
        <end position="94"/>
    </location>
</feature>
<keyword evidence="3 5" id="KW-1133">Transmembrane helix</keyword>
<keyword evidence="7" id="KW-1185">Reference proteome</keyword>
<dbReference type="OrthoDB" id="3358017at2759"/>
<feature type="transmembrane region" description="Helical" evidence="5">
    <location>
        <begin position="150"/>
        <end position="172"/>
    </location>
</feature>
<comment type="subcellular location">
    <subcellularLocation>
        <location evidence="1">Membrane</location>
        <topology evidence="1">Multi-pass membrane protein</topology>
    </subcellularLocation>
</comment>
<dbReference type="PANTHER" id="PTHR31465">
    <property type="entry name" value="PROTEIN RTA1-RELATED"/>
    <property type="match status" value="1"/>
</dbReference>
<feature type="transmembrane region" description="Helical" evidence="5">
    <location>
        <begin position="41"/>
        <end position="59"/>
    </location>
</feature>
<dbReference type="Pfam" id="PF04479">
    <property type="entry name" value="RTA1"/>
    <property type="match status" value="1"/>
</dbReference>
<proteinExistence type="predicted"/>
<organism evidence="6 7">
    <name type="scientific">Amylocarpus encephaloides</name>
    <dbReference type="NCBI Taxonomy" id="45428"/>
    <lineage>
        <taxon>Eukaryota</taxon>
        <taxon>Fungi</taxon>
        <taxon>Dikarya</taxon>
        <taxon>Ascomycota</taxon>
        <taxon>Pezizomycotina</taxon>
        <taxon>Leotiomycetes</taxon>
        <taxon>Helotiales</taxon>
        <taxon>Helotiales incertae sedis</taxon>
        <taxon>Amylocarpus</taxon>
    </lineage>
</organism>
<evidence type="ECO:0000256" key="4">
    <source>
        <dbReference type="ARBA" id="ARBA00023136"/>
    </source>
</evidence>